<keyword evidence="6" id="KW-0472">Membrane</keyword>
<dbReference type="SUPFAM" id="SSF56954">
    <property type="entry name" value="Outer membrane efflux proteins (OEP)"/>
    <property type="match status" value="1"/>
</dbReference>
<evidence type="ECO:0000256" key="8">
    <source>
        <dbReference type="SAM" id="SignalP"/>
    </source>
</evidence>
<evidence type="ECO:0000313" key="10">
    <source>
        <dbReference type="Proteomes" id="UP000632222"/>
    </source>
</evidence>
<dbReference type="InterPro" id="IPR051906">
    <property type="entry name" value="TolC-like"/>
</dbReference>
<feature type="signal peptide" evidence="8">
    <location>
        <begin position="1"/>
        <end position="20"/>
    </location>
</feature>
<dbReference type="PANTHER" id="PTHR30026">
    <property type="entry name" value="OUTER MEMBRANE PROTEIN TOLC"/>
    <property type="match status" value="1"/>
</dbReference>
<comment type="subcellular location">
    <subcellularLocation>
        <location evidence="1">Cell outer membrane</location>
    </subcellularLocation>
</comment>
<keyword evidence="4" id="KW-1134">Transmembrane beta strand</keyword>
<keyword evidence="5" id="KW-0812">Transmembrane</keyword>
<dbReference type="Proteomes" id="UP000632222">
    <property type="component" value="Unassembled WGS sequence"/>
</dbReference>
<evidence type="ECO:0000256" key="6">
    <source>
        <dbReference type="ARBA" id="ARBA00023136"/>
    </source>
</evidence>
<keyword evidence="7" id="KW-0998">Cell outer membrane</keyword>
<dbReference type="PANTHER" id="PTHR30026:SF20">
    <property type="entry name" value="OUTER MEMBRANE PROTEIN TOLC"/>
    <property type="match status" value="1"/>
</dbReference>
<evidence type="ECO:0000256" key="3">
    <source>
        <dbReference type="ARBA" id="ARBA00022448"/>
    </source>
</evidence>
<dbReference type="EMBL" id="BMOD01000024">
    <property type="protein sequence ID" value="GGJ51891.1"/>
    <property type="molecule type" value="Genomic_DNA"/>
</dbReference>
<evidence type="ECO:0000256" key="4">
    <source>
        <dbReference type="ARBA" id="ARBA00022452"/>
    </source>
</evidence>
<keyword evidence="10" id="KW-1185">Reference proteome</keyword>
<gene>
    <name evidence="9" type="ORF">GCM10008938_42410</name>
</gene>
<protein>
    <submittedName>
        <fullName evidence="9">Transporter</fullName>
    </submittedName>
</protein>
<dbReference type="RefSeq" id="WP_189006603.1">
    <property type="nucleotide sequence ID" value="NZ_BMOD01000024.1"/>
</dbReference>
<sequence>MKNATVVVVSLALGAGFAQAAPTLNYSDVLKLALEKGSDLASQKSTLDTAKANLVALTADSSTLITPLTQAQQSVQLENLRLSFVKLQVVQNVLSAYLGVLEAQENLNVLKAQVDLNQMSLDVAKAKLATKNATQLDVSKAQNTLNSSQQDLKNAQASFPVLQEKLNAYTAGSLPDSYIVSQPKFDLKLQKLDELLKGSTENLPTLLQAMQSVALNTMTVQFSDNDYTPKNTLDSAKASLENAQRNLSTLKTSSTTSIKDAFQSLNNALEKSKAASEDLKTSQATLAQDQVKYKNGQISRYSLKQTETSVLSSEQSVLQAQDSYLKAVASLAVASGTDALNVIGGVE</sequence>
<comment type="similarity">
    <text evidence="2">Belongs to the outer membrane factor (OMF) (TC 1.B.17) family.</text>
</comment>
<dbReference type="InterPro" id="IPR003423">
    <property type="entry name" value="OMP_efflux"/>
</dbReference>
<evidence type="ECO:0000256" key="2">
    <source>
        <dbReference type="ARBA" id="ARBA00007613"/>
    </source>
</evidence>
<dbReference type="Pfam" id="PF02321">
    <property type="entry name" value="OEP"/>
    <property type="match status" value="1"/>
</dbReference>
<accession>A0ABQ2DAZ7</accession>
<keyword evidence="3" id="KW-0813">Transport</keyword>
<name>A0ABQ2DAZ7_9DEIO</name>
<comment type="caution">
    <text evidence="9">The sequence shown here is derived from an EMBL/GenBank/DDBJ whole genome shotgun (WGS) entry which is preliminary data.</text>
</comment>
<evidence type="ECO:0000256" key="5">
    <source>
        <dbReference type="ARBA" id="ARBA00022692"/>
    </source>
</evidence>
<evidence type="ECO:0000313" key="9">
    <source>
        <dbReference type="EMBL" id="GGJ51891.1"/>
    </source>
</evidence>
<reference evidence="10" key="1">
    <citation type="journal article" date="2019" name="Int. J. Syst. Evol. Microbiol.">
        <title>The Global Catalogue of Microorganisms (GCM) 10K type strain sequencing project: providing services to taxonomists for standard genome sequencing and annotation.</title>
        <authorList>
            <consortium name="The Broad Institute Genomics Platform"/>
            <consortium name="The Broad Institute Genome Sequencing Center for Infectious Disease"/>
            <person name="Wu L."/>
            <person name="Ma J."/>
        </authorList>
    </citation>
    <scope>NUCLEOTIDE SEQUENCE [LARGE SCALE GENOMIC DNA]</scope>
    <source>
        <strain evidence="10">JCM 14370</strain>
    </source>
</reference>
<proteinExistence type="inferred from homology"/>
<dbReference type="Gene3D" id="1.20.1600.10">
    <property type="entry name" value="Outer membrane efflux proteins (OEP)"/>
    <property type="match status" value="1"/>
</dbReference>
<evidence type="ECO:0000256" key="1">
    <source>
        <dbReference type="ARBA" id="ARBA00004442"/>
    </source>
</evidence>
<feature type="chain" id="PRO_5046259879" evidence="8">
    <location>
        <begin position="21"/>
        <end position="347"/>
    </location>
</feature>
<organism evidence="9 10">
    <name type="scientific">Deinococcus roseus</name>
    <dbReference type="NCBI Taxonomy" id="392414"/>
    <lineage>
        <taxon>Bacteria</taxon>
        <taxon>Thermotogati</taxon>
        <taxon>Deinococcota</taxon>
        <taxon>Deinococci</taxon>
        <taxon>Deinococcales</taxon>
        <taxon>Deinococcaceae</taxon>
        <taxon>Deinococcus</taxon>
    </lineage>
</organism>
<evidence type="ECO:0000256" key="7">
    <source>
        <dbReference type="ARBA" id="ARBA00023237"/>
    </source>
</evidence>
<keyword evidence="8" id="KW-0732">Signal</keyword>